<dbReference type="STRING" id="84698.SAMN04488528_101579"/>
<dbReference type="InterPro" id="IPR000182">
    <property type="entry name" value="GNAT_dom"/>
</dbReference>
<keyword evidence="3" id="KW-1185">Reference proteome</keyword>
<dbReference type="Pfam" id="PF00583">
    <property type="entry name" value="Acetyltransf_1"/>
    <property type="match status" value="1"/>
</dbReference>
<evidence type="ECO:0000259" key="1">
    <source>
        <dbReference type="PROSITE" id="PS51186"/>
    </source>
</evidence>
<name>A0A1I0YW09_9CLOT</name>
<dbReference type="Gene3D" id="3.40.630.30">
    <property type="match status" value="1"/>
</dbReference>
<dbReference type="PROSITE" id="PS51186">
    <property type="entry name" value="GNAT"/>
    <property type="match status" value="1"/>
</dbReference>
<accession>A0A1I0YW09</accession>
<dbReference type="InterPro" id="IPR016181">
    <property type="entry name" value="Acyl_CoA_acyltransferase"/>
</dbReference>
<dbReference type="RefSeq" id="WP_090041363.1">
    <property type="nucleotide sequence ID" value="NZ_FOKI01000015.1"/>
</dbReference>
<dbReference type="SUPFAM" id="SSF55729">
    <property type="entry name" value="Acyl-CoA N-acyltransferases (Nat)"/>
    <property type="match status" value="1"/>
</dbReference>
<dbReference type="EMBL" id="FOKI01000015">
    <property type="protein sequence ID" value="SFB17451.1"/>
    <property type="molecule type" value="Genomic_DNA"/>
</dbReference>
<keyword evidence="2" id="KW-0808">Transferase</keyword>
<dbReference type="Proteomes" id="UP000198619">
    <property type="component" value="Unassembled WGS sequence"/>
</dbReference>
<gene>
    <name evidence="2" type="ORF">SAMN04488528_101579</name>
</gene>
<dbReference type="GO" id="GO:0016747">
    <property type="term" value="F:acyltransferase activity, transferring groups other than amino-acyl groups"/>
    <property type="evidence" value="ECO:0007669"/>
    <property type="project" value="InterPro"/>
</dbReference>
<evidence type="ECO:0000313" key="3">
    <source>
        <dbReference type="Proteomes" id="UP000198619"/>
    </source>
</evidence>
<organism evidence="2 3">
    <name type="scientific">Clostridium frigidicarnis</name>
    <dbReference type="NCBI Taxonomy" id="84698"/>
    <lineage>
        <taxon>Bacteria</taxon>
        <taxon>Bacillati</taxon>
        <taxon>Bacillota</taxon>
        <taxon>Clostridia</taxon>
        <taxon>Eubacteriales</taxon>
        <taxon>Clostridiaceae</taxon>
        <taxon>Clostridium</taxon>
    </lineage>
</organism>
<dbReference type="InterPro" id="IPR050276">
    <property type="entry name" value="MshD_Acetyltransferase"/>
</dbReference>
<feature type="domain" description="N-acetyltransferase" evidence="1">
    <location>
        <begin position="137"/>
        <end position="274"/>
    </location>
</feature>
<sequence>MRLVKASKIDRRIVNNYFILNDRFFNPEIERTIEENRAMVLEENGVIKAFICILGNKIENGELLGKIMLNINCDISDEIMEQICQWIKYNRKHYDRFVIYKAPKDKVHILKKEGFNIKEDLIVYEKILEKENFKVCNNLEKVSGADLKEINSLDCRAFDKIWRENKNSLYRLLTNEDNNFRFIALKDEGKIVAFAFYRYRPHIGEGYLNRMAVDPSYQGKGIGKMLLEDALNWFKKKGAETVRLTTQCNNEKSVALYKNYGFKPVDKSIVITYK</sequence>
<proteinExistence type="predicted"/>
<evidence type="ECO:0000313" key="2">
    <source>
        <dbReference type="EMBL" id="SFB17451.1"/>
    </source>
</evidence>
<dbReference type="AlphaFoldDB" id="A0A1I0YW09"/>
<reference evidence="2 3" key="1">
    <citation type="submission" date="2016-10" db="EMBL/GenBank/DDBJ databases">
        <authorList>
            <person name="de Groot N.N."/>
        </authorList>
    </citation>
    <scope>NUCLEOTIDE SEQUENCE [LARGE SCALE GENOMIC DNA]</scope>
    <source>
        <strain evidence="2 3">DSM 12271</strain>
    </source>
</reference>
<dbReference type="CDD" id="cd04301">
    <property type="entry name" value="NAT_SF"/>
    <property type="match status" value="1"/>
</dbReference>
<dbReference type="OrthoDB" id="2036043at2"/>
<dbReference type="PANTHER" id="PTHR43617">
    <property type="entry name" value="L-AMINO ACID N-ACETYLTRANSFERASE"/>
    <property type="match status" value="1"/>
</dbReference>
<protein>
    <submittedName>
        <fullName evidence="2">Acetyltransferase (GNAT) family protein</fullName>
    </submittedName>
</protein>